<accession>A0ACD3B7C7</accession>
<evidence type="ECO:0000313" key="2">
    <source>
        <dbReference type="Proteomes" id="UP000308600"/>
    </source>
</evidence>
<sequence>MKLPTLSLFALILVNASLAMTDLCLTKVDELLGTLAVTVTVTAPINVKYMTCPRTSCTAAGQFSGGIKVLIDCFMDIDSGQTTTHSSDFWISLAYTTSEWVGVVPRC</sequence>
<keyword evidence="2" id="KW-1185">Reference proteome</keyword>
<evidence type="ECO:0000313" key="1">
    <source>
        <dbReference type="EMBL" id="TFK72892.1"/>
    </source>
</evidence>
<organism evidence="1 2">
    <name type="scientific">Pluteus cervinus</name>
    <dbReference type="NCBI Taxonomy" id="181527"/>
    <lineage>
        <taxon>Eukaryota</taxon>
        <taxon>Fungi</taxon>
        <taxon>Dikarya</taxon>
        <taxon>Basidiomycota</taxon>
        <taxon>Agaricomycotina</taxon>
        <taxon>Agaricomycetes</taxon>
        <taxon>Agaricomycetidae</taxon>
        <taxon>Agaricales</taxon>
        <taxon>Pluteineae</taxon>
        <taxon>Pluteaceae</taxon>
        <taxon>Pluteus</taxon>
    </lineage>
</organism>
<gene>
    <name evidence="1" type="ORF">BDN72DRAFT_835502</name>
</gene>
<name>A0ACD3B7C7_9AGAR</name>
<protein>
    <submittedName>
        <fullName evidence="1">Uncharacterized protein</fullName>
    </submittedName>
</protein>
<proteinExistence type="predicted"/>
<reference evidence="1 2" key="1">
    <citation type="journal article" date="2019" name="Nat. Ecol. Evol.">
        <title>Megaphylogeny resolves global patterns of mushroom evolution.</title>
        <authorList>
            <person name="Varga T."/>
            <person name="Krizsan K."/>
            <person name="Foldi C."/>
            <person name="Dima B."/>
            <person name="Sanchez-Garcia M."/>
            <person name="Sanchez-Ramirez S."/>
            <person name="Szollosi G.J."/>
            <person name="Szarkandi J.G."/>
            <person name="Papp V."/>
            <person name="Albert L."/>
            <person name="Andreopoulos W."/>
            <person name="Angelini C."/>
            <person name="Antonin V."/>
            <person name="Barry K.W."/>
            <person name="Bougher N.L."/>
            <person name="Buchanan P."/>
            <person name="Buyck B."/>
            <person name="Bense V."/>
            <person name="Catcheside P."/>
            <person name="Chovatia M."/>
            <person name="Cooper J."/>
            <person name="Damon W."/>
            <person name="Desjardin D."/>
            <person name="Finy P."/>
            <person name="Geml J."/>
            <person name="Haridas S."/>
            <person name="Hughes K."/>
            <person name="Justo A."/>
            <person name="Karasinski D."/>
            <person name="Kautmanova I."/>
            <person name="Kiss B."/>
            <person name="Kocsube S."/>
            <person name="Kotiranta H."/>
            <person name="LaButti K.M."/>
            <person name="Lechner B.E."/>
            <person name="Liimatainen K."/>
            <person name="Lipzen A."/>
            <person name="Lukacs Z."/>
            <person name="Mihaltcheva S."/>
            <person name="Morgado L.N."/>
            <person name="Niskanen T."/>
            <person name="Noordeloos M.E."/>
            <person name="Ohm R.A."/>
            <person name="Ortiz-Santana B."/>
            <person name="Ovrebo C."/>
            <person name="Racz N."/>
            <person name="Riley R."/>
            <person name="Savchenko A."/>
            <person name="Shiryaev A."/>
            <person name="Soop K."/>
            <person name="Spirin V."/>
            <person name="Szebenyi C."/>
            <person name="Tomsovsky M."/>
            <person name="Tulloss R.E."/>
            <person name="Uehling J."/>
            <person name="Grigoriev I.V."/>
            <person name="Vagvolgyi C."/>
            <person name="Papp T."/>
            <person name="Martin F.M."/>
            <person name="Miettinen O."/>
            <person name="Hibbett D.S."/>
            <person name="Nagy L.G."/>
        </authorList>
    </citation>
    <scope>NUCLEOTIDE SEQUENCE [LARGE SCALE GENOMIC DNA]</scope>
    <source>
        <strain evidence="1 2">NL-1719</strain>
    </source>
</reference>
<dbReference type="EMBL" id="ML208280">
    <property type="protein sequence ID" value="TFK72892.1"/>
    <property type="molecule type" value="Genomic_DNA"/>
</dbReference>
<dbReference type="Proteomes" id="UP000308600">
    <property type="component" value="Unassembled WGS sequence"/>
</dbReference>